<reference evidence="11 12" key="1">
    <citation type="submission" date="2020-08" db="EMBL/GenBank/DDBJ databases">
        <title>Genomic Encyclopedia of Type Strains, Phase IV (KMG-V): Genome sequencing to study the core and pangenomes of soil and plant-associated prokaryotes.</title>
        <authorList>
            <person name="Whitman W."/>
        </authorList>
    </citation>
    <scope>NUCLEOTIDE SEQUENCE [LARGE SCALE GENOMIC DNA]</scope>
    <source>
        <strain evidence="11 12">34/80</strain>
    </source>
</reference>
<proteinExistence type="inferred from homology"/>
<comment type="function">
    <text evidence="5">Involved in the toluene-4-sulfonate degradation pathway. Does not discriminate between the sulfonate and the carboxyl substituents and can also be involved in the p-toluenecarboxylate degradation pathway.</text>
</comment>
<evidence type="ECO:0000313" key="11">
    <source>
        <dbReference type="EMBL" id="MBB4221151.1"/>
    </source>
</evidence>
<evidence type="ECO:0000256" key="2">
    <source>
        <dbReference type="ARBA" id="ARBA00011738"/>
    </source>
</evidence>
<comment type="caution">
    <text evidence="11">The sequence shown here is derived from an EMBL/GenBank/DDBJ whole genome shotgun (WGS) entry which is preliminary data.</text>
</comment>
<dbReference type="Gene3D" id="3.40.309.10">
    <property type="entry name" value="Aldehyde Dehydrogenase, Chain A, domain 2"/>
    <property type="match status" value="1"/>
</dbReference>
<dbReference type="GO" id="GO:0018462">
    <property type="term" value="F:4-(hydroxymethyl)benzenesulfonate dehydrogenase activity"/>
    <property type="evidence" value="ECO:0007669"/>
    <property type="project" value="UniProtKB-EC"/>
</dbReference>
<dbReference type="InterPro" id="IPR016161">
    <property type="entry name" value="Ald_DH/histidinol_DH"/>
</dbReference>
<dbReference type="RefSeq" id="WP_184637188.1">
    <property type="nucleotide sequence ID" value="NZ_JACIFZ010000002.1"/>
</dbReference>
<dbReference type="FunFam" id="3.40.309.10:FF:000012">
    <property type="entry name" value="Betaine aldehyde dehydrogenase"/>
    <property type="match status" value="1"/>
</dbReference>
<dbReference type="InterPro" id="IPR015590">
    <property type="entry name" value="Aldehyde_DH_dom"/>
</dbReference>
<dbReference type="EMBL" id="JACIFZ010000002">
    <property type="protein sequence ID" value="MBB4221151.1"/>
    <property type="molecule type" value="Genomic_DNA"/>
</dbReference>
<feature type="active site" evidence="8">
    <location>
        <position position="251"/>
    </location>
</feature>
<dbReference type="InterPro" id="IPR016163">
    <property type="entry name" value="Ald_DH_C"/>
</dbReference>
<dbReference type="InterPro" id="IPR016162">
    <property type="entry name" value="Ald_DH_N"/>
</dbReference>
<comment type="similarity">
    <text evidence="1 9">Belongs to the aldehyde dehydrogenase family.</text>
</comment>
<dbReference type="PANTHER" id="PTHR11699">
    <property type="entry name" value="ALDEHYDE DEHYDROGENASE-RELATED"/>
    <property type="match status" value="1"/>
</dbReference>
<keyword evidence="3 9" id="KW-0560">Oxidoreductase</keyword>
<evidence type="ECO:0000256" key="4">
    <source>
        <dbReference type="ARBA" id="ARBA00051407"/>
    </source>
</evidence>
<dbReference type="PROSITE" id="PS00070">
    <property type="entry name" value="ALDEHYDE_DEHYDR_CYS"/>
    <property type="match status" value="1"/>
</dbReference>
<dbReference type="Pfam" id="PF00171">
    <property type="entry name" value="Aldedh"/>
    <property type="match status" value="1"/>
</dbReference>
<dbReference type="Gene3D" id="3.40.605.10">
    <property type="entry name" value="Aldehyde Dehydrogenase, Chain A, domain 1"/>
    <property type="match status" value="1"/>
</dbReference>
<name>A0A840FV80_9BURK</name>
<protein>
    <recommendedName>
        <fullName evidence="6">4-(hydroxymethyl)benzenesulfonate dehydrogenase</fullName>
        <ecNumber evidence="6">1.1.1.257</ecNumber>
    </recommendedName>
    <alternativeName>
        <fullName evidence="7">Toluenesulfonate aldehyde dehydrogenase TsaD</fullName>
    </alternativeName>
</protein>
<dbReference type="SUPFAM" id="SSF53720">
    <property type="entry name" value="ALDH-like"/>
    <property type="match status" value="1"/>
</dbReference>
<comment type="subunit">
    <text evidence="2">Homodimer.</text>
</comment>
<dbReference type="FunFam" id="3.40.605.10:FF:000007">
    <property type="entry name" value="NAD/NADP-dependent betaine aldehyde dehydrogenase"/>
    <property type="match status" value="1"/>
</dbReference>
<sequence length="491" mass="52875">MISSELLPICIAGEWRLGGGDIYESLYPATGEPIARLRAASLADVEEAIAGADRAFRTSGWAQRLPHERAAVLHRVAQLIREEAESLAQKQRLDNGKPINETRNLVASAAGTFQFFAAALETLEETITPSRGAFVTMSVHEPMGVVAAITPWNSPIASEAQKLAPALAAGNAVVVKPAEVTPLMALELARICEKAGVPKGIVSVLPGRGSVIGDAITKHPLVKRVSFTGGTTTGKHIAHIAADKMMPVSLELGGKSPTMVLDDADLDHAVNGVLYGIFSSSGESCIAGSRLFVARGIYDEFLTRLAEGANALRVGDPASERTQMGPLITAKHREGIERYVELGVSEGGRIRTGGVRPHGDGYDRGYFYQPTILEGLTNSARISQEEIFGPVLVAMPFDSEEELIAQANDSVYALAAGVWSRDFKRAWKLGRAVQAGTVWVNTYKQFSVSTPFGGWRDSGLGREKGREGIFQYMEQKSMYWGTNEQPLPWAN</sequence>
<dbReference type="EC" id="1.1.1.257" evidence="6"/>
<evidence type="ECO:0000256" key="3">
    <source>
        <dbReference type="ARBA" id="ARBA00023002"/>
    </source>
</evidence>
<dbReference type="InterPro" id="IPR029510">
    <property type="entry name" value="Ald_DH_CS_GLU"/>
</dbReference>
<gene>
    <name evidence="11" type="ORF">GGD71_001911</name>
</gene>
<evidence type="ECO:0000256" key="9">
    <source>
        <dbReference type="RuleBase" id="RU003345"/>
    </source>
</evidence>
<organism evidence="11 12">
    <name type="scientific">Variovorax guangxiensis</name>
    <dbReference type="NCBI Taxonomy" id="1775474"/>
    <lineage>
        <taxon>Bacteria</taxon>
        <taxon>Pseudomonadati</taxon>
        <taxon>Pseudomonadota</taxon>
        <taxon>Betaproteobacteria</taxon>
        <taxon>Burkholderiales</taxon>
        <taxon>Comamonadaceae</taxon>
        <taxon>Variovorax</taxon>
    </lineage>
</organism>
<comment type="catalytic activity">
    <reaction evidence="4">
        <text>4-(hydroxymethyl)benzenesulfonate + NAD(+) = 4-formylbenzenesulfonate + NADH + H(+)</text>
        <dbReference type="Rhea" id="RHEA:24412"/>
        <dbReference type="ChEBI" id="CHEBI:11944"/>
        <dbReference type="ChEBI" id="CHEBI:11987"/>
        <dbReference type="ChEBI" id="CHEBI:15378"/>
        <dbReference type="ChEBI" id="CHEBI:57540"/>
        <dbReference type="ChEBI" id="CHEBI:57945"/>
        <dbReference type="EC" id="1.1.1.257"/>
    </reaction>
</comment>
<evidence type="ECO:0000256" key="8">
    <source>
        <dbReference type="PROSITE-ProRule" id="PRU10007"/>
    </source>
</evidence>
<evidence type="ECO:0000256" key="7">
    <source>
        <dbReference type="ARBA" id="ARBA00079883"/>
    </source>
</evidence>
<feature type="domain" description="Aldehyde dehydrogenase" evidence="10">
    <location>
        <begin position="22"/>
        <end position="477"/>
    </location>
</feature>
<evidence type="ECO:0000259" key="10">
    <source>
        <dbReference type="Pfam" id="PF00171"/>
    </source>
</evidence>
<evidence type="ECO:0000256" key="6">
    <source>
        <dbReference type="ARBA" id="ARBA00066857"/>
    </source>
</evidence>
<accession>A0A840FV80</accession>
<dbReference type="PROSITE" id="PS00687">
    <property type="entry name" value="ALDEHYDE_DEHYDR_GLU"/>
    <property type="match status" value="1"/>
</dbReference>
<dbReference type="GO" id="GO:0016620">
    <property type="term" value="F:oxidoreductase activity, acting on the aldehyde or oxo group of donors, NAD or NADP as acceptor"/>
    <property type="evidence" value="ECO:0007669"/>
    <property type="project" value="InterPro"/>
</dbReference>
<evidence type="ECO:0000313" key="12">
    <source>
        <dbReference type="Proteomes" id="UP000524450"/>
    </source>
</evidence>
<dbReference type="CDD" id="cd07114">
    <property type="entry name" value="ALDH_DhaS"/>
    <property type="match status" value="1"/>
</dbReference>
<dbReference type="Proteomes" id="UP000524450">
    <property type="component" value="Unassembled WGS sequence"/>
</dbReference>
<dbReference type="AlphaFoldDB" id="A0A840FV80"/>
<dbReference type="InterPro" id="IPR016160">
    <property type="entry name" value="Ald_DH_CS_CYS"/>
</dbReference>
<evidence type="ECO:0000256" key="1">
    <source>
        <dbReference type="ARBA" id="ARBA00009986"/>
    </source>
</evidence>
<evidence type="ECO:0000256" key="5">
    <source>
        <dbReference type="ARBA" id="ARBA00056807"/>
    </source>
</evidence>